<protein>
    <submittedName>
        <fullName evidence="1">Uncharacterized protein</fullName>
    </submittedName>
</protein>
<dbReference type="EMBL" id="KN716522">
    <property type="protein sequence ID" value="KJH43831.1"/>
    <property type="molecule type" value="Genomic_DNA"/>
</dbReference>
<gene>
    <name evidence="1" type="ORF">DICVIV_10141</name>
</gene>
<name>A0A0D8XN83_DICVI</name>
<proteinExistence type="predicted"/>
<organism evidence="1 2">
    <name type="scientific">Dictyocaulus viviparus</name>
    <name type="common">Bovine lungworm</name>
    <dbReference type="NCBI Taxonomy" id="29172"/>
    <lineage>
        <taxon>Eukaryota</taxon>
        <taxon>Metazoa</taxon>
        <taxon>Ecdysozoa</taxon>
        <taxon>Nematoda</taxon>
        <taxon>Chromadorea</taxon>
        <taxon>Rhabditida</taxon>
        <taxon>Rhabditina</taxon>
        <taxon>Rhabditomorpha</taxon>
        <taxon>Strongyloidea</taxon>
        <taxon>Metastrongylidae</taxon>
        <taxon>Dictyocaulus</taxon>
    </lineage>
</organism>
<evidence type="ECO:0000313" key="2">
    <source>
        <dbReference type="Proteomes" id="UP000053766"/>
    </source>
</evidence>
<keyword evidence="2" id="KW-1185">Reference proteome</keyword>
<reference evidence="2" key="2">
    <citation type="journal article" date="2016" name="Sci. Rep.">
        <title>Dictyocaulus viviparus genome, variome and transcriptome elucidate lungworm biology and support future intervention.</title>
        <authorList>
            <person name="McNulty S.N."/>
            <person name="Strube C."/>
            <person name="Rosa B.A."/>
            <person name="Martin J.C."/>
            <person name="Tyagi R."/>
            <person name="Choi Y.J."/>
            <person name="Wang Q."/>
            <person name="Hallsworth Pepin K."/>
            <person name="Zhang X."/>
            <person name="Ozersky P."/>
            <person name="Wilson R.K."/>
            <person name="Sternberg P.W."/>
            <person name="Gasser R.B."/>
            <person name="Mitreva M."/>
        </authorList>
    </citation>
    <scope>NUCLEOTIDE SEQUENCE [LARGE SCALE GENOMIC DNA]</scope>
    <source>
        <strain evidence="2">HannoverDv2000</strain>
    </source>
</reference>
<dbReference type="AlphaFoldDB" id="A0A0D8XN83"/>
<dbReference type="Proteomes" id="UP000053766">
    <property type="component" value="Unassembled WGS sequence"/>
</dbReference>
<reference evidence="1 2" key="1">
    <citation type="submission" date="2013-11" db="EMBL/GenBank/DDBJ databases">
        <title>Draft genome of the bovine lungworm Dictyocaulus viviparus.</title>
        <authorList>
            <person name="Mitreva M."/>
        </authorList>
    </citation>
    <scope>NUCLEOTIDE SEQUENCE [LARGE SCALE GENOMIC DNA]</scope>
    <source>
        <strain evidence="1 2">HannoverDv2000</strain>
    </source>
</reference>
<sequence length="79" mass="8971">MSSAIRAAQTTADVVDFDRSVSGFAYRHRHRHRRRHNGVIGGNRYNSVKRTYNNRTITTVEQYCRGDVAKYAAAGSVRL</sequence>
<accession>A0A0D8XN83</accession>
<evidence type="ECO:0000313" key="1">
    <source>
        <dbReference type="EMBL" id="KJH43831.1"/>
    </source>
</evidence>